<keyword evidence="4 7" id="KW-1133">Transmembrane helix</keyword>
<sequence length="329" mass="35107">MKPRHRRWRRVARIAFFAFLALVGWLLVRAARAIAWDEVGAALTGYGPATLGAAGALVVASYAVYAGYDLAARRYAHHRLSTPRVVAIAVISYAFSLNIGALVGGAGFRYRLYSHSGLGVGPISRVIAFSVATNWLGYVLLGGVLFATRSVAAPPGWEMGTTGLQWVGMAMLLLTAAYLAACHWLHERVYHLRGHHFRVPTLPMAVVQFGLSCANWSLMAWIIDLLLPPAVPYPTVLGVLLLAGIASAMAHIPAGIGVLEAVFVAMLGHLVPPAQLLAALLGYRGLYYLAPLLVAVVMYLVFEARGKRPQVGTGADPQVPSRAPAPPSG</sequence>
<feature type="region of interest" description="Disordered" evidence="6">
    <location>
        <begin position="309"/>
        <end position="329"/>
    </location>
</feature>
<comment type="subcellular location">
    <subcellularLocation>
        <location evidence="1">Cell membrane</location>
        <topology evidence="1">Multi-pass membrane protein</topology>
    </subcellularLocation>
</comment>
<dbReference type="Proteomes" id="UP000639274">
    <property type="component" value="Chromosome"/>
</dbReference>
<dbReference type="Pfam" id="PF03706">
    <property type="entry name" value="LPG_synthase_TM"/>
    <property type="match status" value="1"/>
</dbReference>
<organism evidence="8 9">
    <name type="scientific">Agrilutibacter solisilvae</name>
    <dbReference type="NCBI Taxonomy" id="2763317"/>
    <lineage>
        <taxon>Bacteria</taxon>
        <taxon>Pseudomonadati</taxon>
        <taxon>Pseudomonadota</taxon>
        <taxon>Gammaproteobacteria</taxon>
        <taxon>Lysobacterales</taxon>
        <taxon>Lysobacteraceae</taxon>
        <taxon>Agrilutibacter</taxon>
    </lineage>
</organism>
<evidence type="ECO:0000256" key="1">
    <source>
        <dbReference type="ARBA" id="ARBA00004651"/>
    </source>
</evidence>
<feature type="transmembrane region" description="Helical" evidence="7">
    <location>
        <begin position="206"/>
        <end position="227"/>
    </location>
</feature>
<accession>A0A974Y0P5</accession>
<dbReference type="PANTHER" id="PTHR39087">
    <property type="entry name" value="UPF0104 MEMBRANE PROTEIN MJ1595"/>
    <property type="match status" value="1"/>
</dbReference>
<name>A0A974Y0P5_9GAMM</name>
<feature type="transmembrane region" description="Helical" evidence="7">
    <location>
        <begin position="126"/>
        <end position="146"/>
    </location>
</feature>
<evidence type="ECO:0000256" key="6">
    <source>
        <dbReference type="SAM" id="MobiDB-lite"/>
    </source>
</evidence>
<gene>
    <name evidence="8" type="ORF">I8J32_005070</name>
</gene>
<reference evidence="8 9" key="1">
    <citation type="submission" date="2021-03" db="EMBL/GenBank/DDBJ databases">
        <title>Lysobacter sp. nov. isolated from soil of gangwondo yeongwol, south Korea.</title>
        <authorList>
            <person name="Kim K.R."/>
            <person name="Kim K.H."/>
            <person name="Jeon C.O."/>
        </authorList>
    </citation>
    <scope>NUCLEOTIDE SEQUENCE [LARGE SCALE GENOMIC DNA]</scope>
    <source>
        <strain evidence="8 9">R19</strain>
    </source>
</reference>
<dbReference type="AlphaFoldDB" id="A0A974Y0P5"/>
<dbReference type="GO" id="GO:0005886">
    <property type="term" value="C:plasma membrane"/>
    <property type="evidence" value="ECO:0007669"/>
    <property type="project" value="UniProtKB-SubCell"/>
</dbReference>
<evidence type="ECO:0000256" key="7">
    <source>
        <dbReference type="SAM" id="Phobius"/>
    </source>
</evidence>
<dbReference type="PANTHER" id="PTHR39087:SF2">
    <property type="entry name" value="UPF0104 MEMBRANE PROTEIN MJ1595"/>
    <property type="match status" value="1"/>
</dbReference>
<feature type="transmembrane region" description="Helical" evidence="7">
    <location>
        <begin position="166"/>
        <end position="186"/>
    </location>
</feature>
<feature type="transmembrane region" description="Helical" evidence="7">
    <location>
        <begin position="46"/>
        <end position="65"/>
    </location>
</feature>
<keyword evidence="9" id="KW-1185">Reference proteome</keyword>
<feature type="transmembrane region" description="Helical" evidence="7">
    <location>
        <begin position="285"/>
        <end position="302"/>
    </location>
</feature>
<dbReference type="EMBL" id="CP071518">
    <property type="protein sequence ID" value="QSX79257.1"/>
    <property type="molecule type" value="Genomic_DNA"/>
</dbReference>
<feature type="transmembrane region" description="Helical" evidence="7">
    <location>
        <begin position="85"/>
        <end position="106"/>
    </location>
</feature>
<keyword evidence="2" id="KW-1003">Cell membrane</keyword>
<evidence type="ECO:0000256" key="2">
    <source>
        <dbReference type="ARBA" id="ARBA00022475"/>
    </source>
</evidence>
<dbReference type="KEGG" id="lsf:I8J32_005070"/>
<evidence type="ECO:0000256" key="5">
    <source>
        <dbReference type="ARBA" id="ARBA00023136"/>
    </source>
</evidence>
<keyword evidence="3 7" id="KW-0812">Transmembrane</keyword>
<evidence type="ECO:0000256" key="3">
    <source>
        <dbReference type="ARBA" id="ARBA00022692"/>
    </source>
</evidence>
<feature type="transmembrane region" description="Helical" evidence="7">
    <location>
        <begin position="239"/>
        <end position="265"/>
    </location>
</feature>
<evidence type="ECO:0000313" key="8">
    <source>
        <dbReference type="EMBL" id="QSX79257.1"/>
    </source>
</evidence>
<dbReference type="InterPro" id="IPR022791">
    <property type="entry name" value="L-PG_synthase/AglD"/>
</dbReference>
<keyword evidence="5 7" id="KW-0472">Membrane</keyword>
<dbReference type="RefSeq" id="WP_200614692.1">
    <property type="nucleotide sequence ID" value="NZ_CP071518.1"/>
</dbReference>
<evidence type="ECO:0000256" key="4">
    <source>
        <dbReference type="ARBA" id="ARBA00022989"/>
    </source>
</evidence>
<proteinExistence type="predicted"/>
<protein>
    <submittedName>
        <fullName evidence="8">UPF0104 family protein</fullName>
    </submittedName>
</protein>
<evidence type="ECO:0000313" key="9">
    <source>
        <dbReference type="Proteomes" id="UP000639274"/>
    </source>
</evidence>